<feature type="compositionally biased region" description="Basic and acidic residues" evidence="14">
    <location>
        <begin position="1"/>
        <end position="18"/>
    </location>
</feature>
<dbReference type="InterPro" id="IPR031127">
    <property type="entry name" value="E3_UB_ligase_RBR"/>
</dbReference>
<dbReference type="SMART" id="SM00647">
    <property type="entry name" value="IBR"/>
    <property type="match status" value="2"/>
</dbReference>
<organism evidence="18 19">
    <name type="scientific">Prunus yedoensis var. nudiflora</name>
    <dbReference type="NCBI Taxonomy" id="2094558"/>
    <lineage>
        <taxon>Eukaryota</taxon>
        <taxon>Viridiplantae</taxon>
        <taxon>Streptophyta</taxon>
        <taxon>Embryophyta</taxon>
        <taxon>Tracheophyta</taxon>
        <taxon>Spermatophyta</taxon>
        <taxon>Magnoliopsida</taxon>
        <taxon>eudicotyledons</taxon>
        <taxon>Gunneridae</taxon>
        <taxon>Pentapetalae</taxon>
        <taxon>rosids</taxon>
        <taxon>fabids</taxon>
        <taxon>Rosales</taxon>
        <taxon>Rosaceae</taxon>
        <taxon>Amygdaloideae</taxon>
        <taxon>Amygdaleae</taxon>
        <taxon>Prunus</taxon>
    </lineage>
</organism>
<dbReference type="CDD" id="cd22584">
    <property type="entry name" value="Rcat_RBR_unk"/>
    <property type="match status" value="1"/>
</dbReference>
<dbReference type="UniPathway" id="UPA00143"/>
<dbReference type="Gene3D" id="3.30.40.10">
    <property type="entry name" value="Zinc/RING finger domain, C3HC4 (zinc finger)"/>
    <property type="match status" value="1"/>
</dbReference>
<keyword evidence="8" id="KW-0479">Metal-binding</keyword>
<dbReference type="OrthoDB" id="1157576at2759"/>
<sequence length="318" mass="36322">MKAIKDQQTKQETHRKLLSDMLKPGSLKSSSPPNPPSKKRYGNPRSRSPYKPPMDLSITEVGESFNSENTKSPQAFVCEICVELKAAASEWFAIKNCSHAYCRDCMVSYVASRLEENITSIRCPDPDCTSGLLDPEHCRSILSREVFERWGVALCEAVVPASQKFYCPYKDCSAMLIIDDDGKKGMIVRQSDCPHCRKLFCAQCKVPWHVGFTCAKFQKLNNVVRQRENMLRNLAKKEQWRRCPNCRFYVERSRGCNLIQCRCKTKFCYKCGDLYINCKCKIDYFDCLLGCCGLIVAIVAVVSFFVVIVMLWWAVVES</sequence>
<comment type="caution">
    <text evidence="18">The sequence shown here is derived from an EMBL/GenBank/DDBJ whole genome shotgun (WGS) entry which is preliminary data.</text>
</comment>
<keyword evidence="9" id="KW-0677">Repeat</keyword>
<gene>
    <name evidence="18" type="ORF">Pyn_06015</name>
</gene>
<name>A0A314Z696_PRUYE</name>
<evidence type="ECO:0000259" key="17">
    <source>
        <dbReference type="PROSITE" id="PS51873"/>
    </source>
</evidence>
<dbReference type="FunFam" id="3.30.40.10:FF:000230">
    <property type="entry name" value="RBR-type E3 ubiquitin transferase"/>
    <property type="match status" value="1"/>
</dbReference>
<dbReference type="InterPro" id="IPR044066">
    <property type="entry name" value="TRIAD_supradom"/>
</dbReference>
<keyword evidence="15" id="KW-1133">Transmembrane helix</keyword>
<dbReference type="PROSITE" id="PS50089">
    <property type="entry name" value="ZF_RING_2"/>
    <property type="match status" value="1"/>
</dbReference>
<comment type="cofactor">
    <cofactor evidence="2">
        <name>Zn(2+)</name>
        <dbReference type="ChEBI" id="CHEBI:29105"/>
    </cofactor>
</comment>
<dbReference type="EMBL" id="PJQY01000269">
    <property type="protein sequence ID" value="PQQ14210.1"/>
    <property type="molecule type" value="Genomic_DNA"/>
</dbReference>
<dbReference type="InterPro" id="IPR018957">
    <property type="entry name" value="Znf_C3HC4_RING-type"/>
</dbReference>
<dbReference type="GO" id="GO:0016567">
    <property type="term" value="P:protein ubiquitination"/>
    <property type="evidence" value="ECO:0007669"/>
    <property type="project" value="UniProtKB-UniPathway"/>
</dbReference>
<protein>
    <recommendedName>
        <fullName evidence="6">RBR-type E3 ubiquitin transferase</fullName>
        <ecNumber evidence="6">2.3.2.31</ecNumber>
    </recommendedName>
</protein>
<reference evidence="18 19" key="1">
    <citation type="submission" date="2018-02" db="EMBL/GenBank/DDBJ databases">
        <title>Draft genome of wild Prunus yedoensis var. nudiflora.</title>
        <authorList>
            <person name="Baek S."/>
            <person name="Kim J.-H."/>
            <person name="Choi K."/>
            <person name="Kim G.-B."/>
            <person name="Cho A."/>
            <person name="Jang H."/>
            <person name="Shin C.-H."/>
            <person name="Yu H.-J."/>
            <person name="Mun J.-H."/>
        </authorList>
    </citation>
    <scope>NUCLEOTIDE SEQUENCE [LARGE SCALE GENOMIC DNA]</scope>
    <source>
        <strain evidence="19">cv. Jeju island</strain>
        <tissue evidence="18">Leaf</tissue>
    </source>
</reference>
<dbReference type="Proteomes" id="UP000250321">
    <property type="component" value="Unassembled WGS sequence"/>
</dbReference>
<dbReference type="PANTHER" id="PTHR11685">
    <property type="entry name" value="RBR FAMILY RING FINGER AND IBR DOMAIN-CONTAINING"/>
    <property type="match status" value="1"/>
</dbReference>
<dbReference type="AlphaFoldDB" id="A0A314Z696"/>
<dbReference type="GO" id="GO:0008270">
    <property type="term" value="F:zinc ion binding"/>
    <property type="evidence" value="ECO:0007669"/>
    <property type="project" value="UniProtKB-KW"/>
</dbReference>
<keyword evidence="7" id="KW-0808">Transferase</keyword>
<comment type="catalytic activity">
    <reaction evidence="1">
        <text>[E2 ubiquitin-conjugating enzyme]-S-ubiquitinyl-L-cysteine + [acceptor protein]-L-lysine = [E2 ubiquitin-conjugating enzyme]-L-cysteine + [acceptor protein]-N(6)-ubiquitinyl-L-lysine.</text>
        <dbReference type="EC" id="2.3.2.31"/>
    </reaction>
</comment>
<dbReference type="EC" id="2.3.2.31" evidence="6"/>
<dbReference type="PROSITE" id="PS51873">
    <property type="entry name" value="TRIAD"/>
    <property type="match status" value="1"/>
</dbReference>
<dbReference type="PROSITE" id="PS00518">
    <property type="entry name" value="ZF_RING_1"/>
    <property type="match status" value="1"/>
</dbReference>
<comment type="pathway">
    <text evidence="4">Protein modification; protein ubiquitination.</text>
</comment>
<dbReference type="Pfam" id="PF00097">
    <property type="entry name" value="zf-C3HC4"/>
    <property type="match status" value="1"/>
</dbReference>
<keyword evidence="15" id="KW-0812">Transmembrane</keyword>
<dbReference type="GO" id="GO:0061630">
    <property type="term" value="F:ubiquitin protein ligase activity"/>
    <property type="evidence" value="ECO:0007669"/>
    <property type="project" value="UniProtKB-EC"/>
</dbReference>
<evidence type="ECO:0000256" key="13">
    <source>
        <dbReference type="PROSITE-ProRule" id="PRU00175"/>
    </source>
</evidence>
<keyword evidence="19" id="KW-1185">Reference proteome</keyword>
<evidence type="ECO:0000256" key="7">
    <source>
        <dbReference type="ARBA" id="ARBA00022679"/>
    </source>
</evidence>
<feature type="region of interest" description="Disordered" evidence="14">
    <location>
        <begin position="1"/>
        <end position="57"/>
    </location>
</feature>
<evidence type="ECO:0000256" key="4">
    <source>
        <dbReference type="ARBA" id="ARBA00004906"/>
    </source>
</evidence>
<dbReference type="Pfam" id="PF01485">
    <property type="entry name" value="IBR"/>
    <property type="match status" value="2"/>
</dbReference>
<dbReference type="InterPro" id="IPR002867">
    <property type="entry name" value="IBR_dom"/>
</dbReference>
<feature type="domain" description="RING-type" evidence="17">
    <location>
        <begin position="74"/>
        <end position="291"/>
    </location>
</feature>
<evidence type="ECO:0000256" key="6">
    <source>
        <dbReference type="ARBA" id="ARBA00012251"/>
    </source>
</evidence>
<feature type="transmembrane region" description="Helical" evidence="15">
    <location>
        <begin position="287"/>
        <end position="315"/>
    </location>
</feature>
<comment type="function">
    <text evidence="3">Might act as an E3 ubiquitin-protein ligase, or as part of E3 complex, which accepts ubiquitin from specific E2 ubiquitin-conjugating enzymes and then transfers it to substrates.</text>
</comment>
<comment type="similarity">
    <text evidence="5">Belongs to the RBR family. Ariadne subfamily.</text>
</comment>
<keyword evidence="15" id="KW-0472">Membrane</keyword>
<evidence type="ECO:0000256" key="3">
    <source>
        <dbReference type="ARBA" id="ARBA00003976"/>
    </source>
</evidence>
<proteinExistence type="inferred from homology"/>
<feature type="domain" description="RING-type" evidence="16">
    <location>
        <begin position="78"/>
        <end position="124"/>
    </location>
</feature>
<evidence type="ECO:0000256" key="10">
    <source>
        <dbReference type="ARBA" id="ARBA00022771"/>
    </source>
</evidence>
<evidence type="ECO:0000256" key="9">
    <source>
        <dbReference type="ARBA" id="ARBA00022737"/>
    </source>
</evidence>
<accession>A0A314Z696</accession>
<dbReference type="InterPro" id="IPR013083">
    <property type="entry name" value="Znf_RING/FYVE/PHD"/>
</dbReference>
<keyword evidence="12" id="KW-0862">Zinc</keyword>
<keyword evidence="10 13" id="KW-0863">Zinc-finger</keyword>
<dbReference type="SUPFAM" id="SSF57850">
    <property type="entry name" value="RING/U-box"/>
    <property type="match status" value="3"/>
</dbReference>
<keyword evidence="11" id="KW-0833">Ubl conjugation pathway</keyword>
<dbReference type="InterPro" id="IPR017907">
    <property type="entry name" value="Znf_RING_CS"/>
</dbReference>
<evidence type="ECO:0000256" key="5">
    <source>
        <dbReference type="ARBA" id="ARBA00005884"/>
    </source>
</evidence>
<evidence type="ECO:0000259" key="16">
    <source>
        <dbReference type="PROSITE" id="PS50089"/>
    </source>
</evidence>
<dbReference type="CDD" id="cd22582">
    <property type="entry name" value="BRcat_RBR_unk"/>
    <property type="match status" value="1"/>
</dbReference>
<evidence type="ECO:0000256" key="12">
    <source>
        <dbReference type="ARBA" id="ARBA00022833"/>
    </source>
</evidence>
<evidence type="ECO:0000256" key="1">
    <source>
        <dbReference type="ARBA" id="ARBA00001798"/>
    </source>
</evidence>
<dbReference type="Gene3D" id="1.20.120.1750">
    <property type="match status" value="1"/>
</dbReference>
<evidence type="ECO:0000256" key="11">
    <source>
        <dbReference type="ARBA" id="ARBA00022786"/>
    </source>
</evidence>
<evidence type="ECO:0000256" key="2">
    <source>
        <dbReference type="ARBA" id="ARBA00001947"/>
    </source>
</evidence>
<evidence type="ECO:0000313" key="18">
    <source>
        <dbReference type="EMBL" id="PQQ14210.1"/>
    </source>
</evidence>
<evidence type="ECO:0000256" key="8">
    <source>
        <dbReference type="ARBA" id="ARBA00022723"/>
    </source>
</evidence>
<dbReference type="STRING" id="2094558.A0A314Z696"/>
<dbReference type="InterPro" id="IPR001841">
    <property type="entry name" value="Znf_RING"/>
</dbReference>
<evidence type="ECO:0000313" key="19">
    <source>
        <dbReference type="Proteomes" id="UP000250321"/>
    </source>
</evidence>
<evidence type="ECO:0000256" key="14">
    <source>
        <dbReference type="SAM" id="MobiDB-lite"/>
    </source>
</evidence>
<evidence type="ECO:0000256" key="15">
    <source>
        <dbReference type="SAM" id="Phobius"/>
    </source>
</evidence>